<evidence type="ECO:0000256" key="1">
    <source>
        <dbReference type="ARBA" id="ARBA00038048"/>
    </source>
</evidence>
<dbReference type="PANTHER" id="PTHR12286">
    <property type="entry name" value="SACCHAROPINE DEHYDROGENASE-LIKE OXIDOREDUCTASE"/>
    <property type="match status" value="1"/>
</dbReference>
<dbReference type="OMA" id="MQLRYHD"/>
<keyword evidence="2" id="KW-1133">Transmembrane helix</keyword>
<dbReference type="InterPro" id="IPR051276">
    <property type="entry name" value="Saccharopine_DH-like_oxidrdct"/>
</dbReference>
<dbReference type="Gene3D" id="3.40.50.720">
    <property type="entry name" value="NAD(P)-binding Rossmann-like Domain"/>
    <property type="match status" value="1"/>
</dbReference>
<sequence length="434" mass="49229">MEKQKEQQEKKKEIDNLEPKSFDIIIYGATGYTGTIISEHFAKKIPQSKYKWTISGRDEKKLNKVMEKLKKIEPKLSIKPIIADIKKEETVERMTNATKLIINCVGPFQMYGETVIKACIKTKTNYVDINGEPLFINKIISHYQKQIQEQGILVVLSCGFDSVPADIGVFLTKQSFGKGKVMKIEGIFNFTISMSNGTYGTLINSVAKSKTESKGKKSNTKTSSQIYLDKQVKPNPFKKYKERPSMHKHKDSKLWVLPFSSSDPTIVQRTNDVSDVAQGIPTFRYHHYLAFNSFFRFLWTIIKFFFILQIAKFGIGRKFLGLFKSKAGGPSESARKKSKFEATFVGYGQSSDNSQKVVVNQMKGPDPYTSTAILVTHTAECVLQDLEQLERKSGALTPGLLGNPLLERIQKDSNFNFSIGYSNQKEKEQKQKEK</sequence>
<proteinExistence type="inferred from homology"/>
<keyword evidence="2" id="KW-0812">Transmembrane</keyword>
<dbReference type="Proteomes" id="UP001149090">
    <property type="component" value="Unassembled WGS sequence"/>
</dbReference>
<evidence type="ECO:0000256" key="2">
    <source>
        <dbReference type="SAM" id="Phobius"/>
    </source>
</evidence>
<dbReference type="GO" id="GO:0005811">
    <property type="term" value="C:lipid droplet"/>
    <property type="evidence" value="ECO:0007669"/>
    <property type="project" value="TreeGrafter"/>
</dbReference>
<protein>
    <submittedName>
        <fullName evidence="4">Saccharopine dehydrogenase-like oxidoreductase</fullName>
    </submittedName>
</protein>
<comment type="caution">
    <text evidence="4">The sequence shown here is derived from an EMBL/GenBank/DDBJ whole genome shotgun (WGS) entry which is preliminary data.</text>
</comment>
<gene>
    <name evidence="4" type="ORF">M0811_00972</name>
</gene>
<evidence type="ECO:0000313" key="5">
    <source>
        <dbReference type="Proteomes" id="UP001149090"/>
    </source>
</evidence>
<keyword evidence="2" id="KW-0472">Membrane</keyword>
<name>A0A9Q0LK98_ANAIG</name>
<keyword evidence="5" id="KW-1185">Reference proteome</keyword>
<dbReference type="PANTHER" id="PTHR12286:SF5">
    <property type="entry name" value="SACCHAROPINE DEHYDROGENASE-LIKE OXIDOREDUCTASE"/>
    <property type="match status" value="1"/>
</dbReference>
<comment type="similarity">
    <text evidence="1">Belongs to the saccharopine dehydrogenase family.</text>
</comment>
<dbReference type="GO" id="GO:0009247">
    <property type="term" value="P:glycolipid biosynthetic process"/>
    <property type="evidence" value="ECO:0007669"/>
    <property type="project" value="TreeGrafter"/>
</dbReference>
<evidence type="ECO:0000313" key="4">
    <source>
        <dbReference type="EMBL" id="KAJ5074343.1"/>
    </source>
</evidence>
<dbReference type="GO" id="GO:0005739">
    <property type="term" value="C:mitochondrion"/>
    <property type="evidence" value="ECO:0007669"/>
    <property type="project" value="TreeGrafter"/>
</dbReference>
<dbReference type="GO" id="GO:0005886">
    <property type="term" value="C:plasma membrane"/>
    <property type="evidence" value="ECO:0007669"/>
    <property type="project" value="TreeGrafter"/>
</dbReference>
<dbReference type="InterPro" id="IPR005097">
    <property type="entry name" value="Sacchrp_dh_NADP-bd"/>
</dbReference>
<evidence type="ECO:0000259" key="3">
    <source>
        <dbReference type="Pfam" id="PF03435"/>
    </source>
</evidence>
<feature type="transmembrane region" description="Helical" evidence="2">
    <location>
        <begin position="294"/>
        <end position="315"/>
    </location>
</feature>
<dbReference type="Pfam" id="PF03435">
    <property type="entry name" value="Sacchrp_dh_NADP"/>
    <property type="match status" value="1"/>
</dbReference>
<dbReference type="EMBL" id="JAPDFW010000070">
    <property type="protein sequence ID" value="KAJ5074343.1"/>
    <property type="molecule type" value="Genomic_DNA"/>
</dbReference>
<dbReference type="InterPro" id="IPR036291">
    <property type="entry name" value="NAD(P)-bd_dom_sf"/>
</dbReference>
<accession>A0A9Q0LK98</accession>
<dbReference type="OrthoDB" id="10268090at2759"/>
<dbReference type="AlphaFoldDB" id="A0A9Q0LK98"/>
<feature type="domain" description="Saccharopine dehydrogenase NADP binding" evidence="3">
    <location>
        <begin position="24"/>
        <end position="155"/>
    </location>
</feature>
<dbReference type="SUPFAM" id="SSF51735">
    <property type="entry name" value="NAD(P)-binding Rossmann-fold domains"/>
    <property type="match status" value="1"/>
</dbReference>
<reference evidence="4" key="1">
    <citation type="submission" date="2022-10" db="EMBL/GenBank/DDBJ databases">
        <title>Novel sulphate-reducing endosymbionts in the free-living metamonad Anaeramoeba.</title>
        <authorList>
            <person name="Jerlstrom-Hultqvist J."/>
            <person name="Cepicka I."/>
            <person name="Gallot-Lavallee L."/>
            <person name="Salas-Leiva D."/>
            <person name="Curtis B.A."/>
            <person name="Zahonova K."/>
            <person name="Pipaliya S."/>
            <person name="Dacks J."/>
            <person name="Roger A.J."/>
        </authorList>
    </citation>
    <scope>NUCLEOTIDE SEQUENCE</scope>
    <source>
        <strain evidence="4">BMAN</strain>
    </source>
</reference>
<organism evidence="4 5">
    <name type="scientific">Anaeramoeba ignava</name>
    <name type="common">Anaerobic marine amoeba</name>
    <dbReference type="NCBI Taxonomy" id="1746090"/>
    <lineage>
        <taxon>Eukaryota</taxon>
        <taxon>Metamonada</taxon>
        <taxon>Anaeramoebidae</taxon>
        <taxon>Anaeramoeba</taxon>
    </lineage>
</organism>